<dbReference type="EMBL" id="VOKX01000026">
    <property type="protein sequence ID" value="KAB7845496.1"/>
    <property type="molecule type" value="Genomic_DNA"/>
</dbReference>
<dbReference type="SMART" id="SM00382">
    <property type="entry name" value="AAA"/>
    <property type="match status" value="1"/>
</dbReference>
<dbReference type="GO" id="GO:0016887">
    <property type="term" value="F:ATP hydrolysis activity"/>
    <property type="evidence" value="ECO:0007669"/>
    <property type="project" value="InterPro"/>
</dbReference>
<evidence type="ECO:0000256" key="3">
    <source>
        <dbReference type="ARBA" id="ARBA00022840"/>
    </source>
</evidence>
<dbReference type="RefSeq" id="WP_152263634.1">
    <property type="nucleotide sequence ID" value="NZ_VOKX01000026.1"/>
</dbReference>
<keyword evidence="1" id="KW-0813">Transport</keyword>
<dbReference type="SUPFAM" id="SSF52540">
    <property type="entry name" value="P-loop containing nucleoside triphosphate hydrolases"/>
    <property type="match status" value="1"/>
</dbReference>
<dbReference type="PROSITE" id="PS50893">
    <property type="entry name" value="ABC_TRANSPORTER_2"/>
    <property type="match status" value="1"/>
</dbReference>
<gene>
    <name evidence="5" type="ORF">FRZ00_13460</name>
</gene>
<keyword evidence="3 5" id="KW-0067">ATP-binding</keyword>
<protein>
    <submittedName>
        <fullName evidence="5">ABC transporter ATP-binding protein</fullName>
    </submittedName>
</protein>
<comment type="caution">
    <text evidence="5">The sequence shown here is derived from an EMBL/GenBank/DDBJ whole genome shotgun (WGS) entry which is preliminary data.</text>
</comment>
<dbReference type="InterPro" id="IPR003593">
    <property type="entry name" value="AAA+_ATPase"/>
</dbReference>
<evidence type="ECO:0000259" key="4">
    <source>
        <dbReference type="PROSITE" id="PS50893"/>
    </source>
</evidence>
<dbReference type="AlphaFoldDB" id="A0A5N5W853"/>
<dbReference type="PANTHER" id="PTHR42939:SF1">
    <property type="entry name" value="ABC TRANSPORTER ATP-BINDING PROTEIN ALBC-RELATED"/>
    <property type="match status" value="1"/>
</dbReference>
<dbReference type="Pfam" id="PF00005">
    <property type="entry name" value="ABC_tran"/>
    <property type="match status" value="1"/>
</dbReference>
<evidence type="ECO:0000256" key="2">
    <source>
        <dbReference type="ARBA" id="ARBA00022741"/>
    </source>
</evidence>
<dbReference type="OrthoDB" id="6198786at2"/>
<dbReference type="Proteomes" id="UP000327000">
    <property type="component" value="Unassembled WGS sequence"/>
</dbReference>
<dbReference type="GO" id="GO:0005524">
    <property type="term" value="F:ATP binding"/>
    <property type="evidence" value="ECO:0007669"/>
    <property type="project" value="UniProtKB-KW"/>
</dbReference>
<dbReference type="PANTHER" id="PTHR42939">
    <property type="entry name" value="ABC TRANSPORTER ATP-BINDING PROTEIN ALBC-RELATED"/>
    <property type="match status" value="1"/>
</dbReference>
<evidence type="ECO:0000256" key="1">
    <source>
        <dbReference type="ARBA" id="ARBA00022448"/>
    </source>
</evidence>
<sequence>MPESPSGTPLLRMTDVGRDYGDRAVLLSVTLTLARAECLAVTGPNGSGKSTLLRLATGRERPTSGEVLFDGVPVREDDPGVRRRLAAVMDAASFYPDLTVREHLMFVALAHGLGRAAEDAVARVLADHRLAERADALPDALSSGQVQQALLASAFVRPHDLLVLDEPEQRLDTAARAGLARRLRAHKAAGAAILLVTHDDELAAAVADHVLDLASGRVRAAAEAVTGG</sequence>
<accession>A0A5N5W853</accession>
<organism evidence="5 6">
    <name type="scientific">Streptomyces mobaraensis</name>
    <name type="common">Streptoverticillium mobaraense</name>
    <dbReference type="NCBI Taxonomy" id="35621"/>
    <lineage>
        <taxon>Bacteria</taxon>
        <taxon>Bacillati</taxon>
        <taxon>Actinomycetota</taxon>
        <taxon>Actinomycetes</taxon>
        <taxon>Kitasatosporales</taxon>
        <taxon>Streptomycetaceae</taxon>
        <taxon>Streptomyces</taxon>
    </lineage>
</organism>
<keyword evidence="6" id="KW-1185">Reference proteome</keyword>
<dbReference type="Gene3D" id="3.40.50.300">
    <property type="entry name" value="P-loop containing nucleotide triphosphate hydrolases"/>
    <property type="match status" value="1"/>
</dbReference>
<name>A0A5N5W853_STRMB</name>
<dbReference type="InterPro" id="IPR003439">
    <property type="entry name" value="ABC_transporter-like_ATP-bd"/>
</dbReference>
<dbReference type="InterPro" id="IPR027417">
    <property type="entry name" value="P-loop_NTPase"/>
</dbReference>
<reference evidence="5 6" key="1">
    <citation type="journal article" date="2019" name="Microb. Cell Fact.">
        <title>Exploring novel herbicidin analogues by transcriptional regulator overexpression and MS/MS molecular networking.</title>
        <authorList>
            <person name="Shi Y."/>
            <person name="Gu R."/>
            <person name="Li Y."/>
            <person name="Wang X."/>
            <person name="Ren W."/>
            <person name="Li X."/>
            <person name="Wang L."/>
            <person name="Xie Y."/>
            <person name="Hong B."/>
        </authorList>
    </citation>
    <scope>NUCLEOTIDE SEQUENCE [LARGE SCALE GENOMIC DNA]</scope>
    <source>
        <strain evidence="5 6">US-43</strain>
    </source>
</reference>
<evidence type="ECO:0000313" key="5">
    <source>
        <dbReference type="EMBL" id="KAB7845496.1"/>
    </source>
</evidence>
<dbReference type="InterPro" id="IPR051782">
    <property type="entry name" value="ABC_Transporter_VariousFunc"/>
</dbReference>
<dbReference type="CDD" id="cd03230">
    <property type="entry name" value="ABC_DR_subfamily_A"/>
    <property type="match status" value="1"/>
</dbReference>
<evidence type="ECO:0000313" key="6">
    <source>
        <dbReference type="Proteomes" id="UP000327000"/>
    </source>
</evidence>
<proteinExistence type="predicted"/>
<feature type="domain" description="ABC transporter" evidence="4">
    <location>
        <begin position="11"/>
        <end position="227"/>
    </location>
</feature>
<keyword evidence="2" id="KW-0547">Nucleotide-binding</keyword>